<dbReference type="WBParaSite" id="jg9900">
    <property type="protein sequence ID" value="jg9900"/>
    <property type="gene ID" value="jg9900"/>
</dbReference>
<name>A0A915ES96_9BILA</name>
<accession>A0A915ES96</accession>
<evidence type="ECO:0000256" key="1">
    <source>
        <dbReference type="SAM" id="MobiDB-lite"/>
    </source>
</evidence>
<evidence type="ECO:0000313" key="2">
    <source>
        <dbReference type="Proteomes" id="UP000887574"/>
    </source>
</evidence>
<keyword evidence="2" id="KW-1185">Reference proteome</keyword>
<dbReference type="Proteomes" id="UP000887574">
    <property type="component" value="Unplaced"/>
</dbReference>
<protein>
    <submittedName>
        <fullName evidence="3">Uncharacterized protein</fullName>
    </submittedName>
</protein>
<organism evidence="2 3">
    <name type="scientific">Ditylenchus dipsaci</name>
    <dbReference type="NCBI Taxonomy" id="166011"/>
    <lineage>
        <taxon>Eukaryota</taxon>
        <taxon>Metazoa</taxon>
        <taxon>Ecdysozoa</taxon>
        <taxon>Nematoda</taxon>
        <taxon>Chromadorea</taxon>
        <taxon>Rhabditida</taxon>
        <taxon>Tylenchina</taxon>
        <taxon>Tylenchomorpha</taxon>
        <taxon>Sphaerularioidea</taxon>
        <taxon>Anguinidae</taxon>
        <taxon>Anguininae</taxon>
        <taxon>Ditylenchus</taxon>
    </lineage>
</organism>
<evidence type="ECO:0000313" key="3">
    <source>
        <dbReference type="WBParaSite" id="jg9900"/>
    </source>
</evidence>
<feature type="region of interest" description="Disordered" evidence="1">
    <location>
        <begin position="18"/>
        <end position="71"/>
    </location>
</feature>
<feature type="compositionally biased region" description="Polar residues" evidence="1">
    <location>
        <begin position="18"/>
        <end position="29"/>
    </location>
</feature>
<dbReference type="AlphaFoldDB" id="A0A915ES96"/>
<proteinExistence type="predicted"/>
<reference evidence="3" key="1">
    <citation type="submission" date="2022-11" db="UniProtKB">
        <authorList>
            <consortium name="WormBaseParasite"/>
        </authorList>
    </citation>
    <scope>IDENTIFICATION</scope>
</reference>
<sequence>MECLAMPSMISHCFSIQQPHQTGSNQQADLTRRGGAEKKKKRIFGSSTASSSSTGPARQPLPIAATQTADAARGKERVYRWVADNRPLENTTQTPKSINQVARWLEMEAYRIARRLQNSRWAARWCCYPCLDYAVVLGVPFESLFFFSIVASEQASGPPTTTTERRKCGGLW</sequence>